<dbReference type="NCBIfam" id="TIGR02705">
    <property type="entry name" value="nudix_YtkD"/>
    <property type="match status" value="1"/>
</dbReference>
<dbReference type="PROSITE" id="PS00893">
    <property type="entry name" value="NUDIX_BOX"/>
    <property type="match status" value="1"/>
</dbReference>
<dbReference type="PROSITE" id="PS51462">
    <property type="entry name" value="NUDIX"/>
    <property type="match status" value="1"/>
</dbReference>
<comment type="caution">
    <text evidence="6">The sequence shown here is derived from an EMBL/GenBank/DDBJ whole genome shotgun (WGS) entry which is preliminary data.</text>
</comment>
<dbReference type="InterPro" id="IPR000086">
    <property type="entry name" value="NUDIX_hydrolase_dom"/>
</dbReference>
<keyword evidence="7" id="KW-1185">Reference proteome</keyword>
<dbReference type="EMBL" id="JBHSDT010000008">
    <property type="protein sequence ID" value="MFC4404796.1"/>
    <property type="molecule type" value="Genomic_DNA"/>
</dbReference>
<dbReference type="RefSeq" id="WP_390254152.1">
    <property type="nucleotide sequence ID" value="NZ_JBHSDT010000008.1"/>
</dbReference>
<comment type="similarity">
    <text evidence="4">Belongs to the Nudix hydrolase family.</text>
</comment>
<dbReference type="CDD" id="cd04665">
    <property type="entry name" value="NUDIX_RppH"/>
    <property type="match status" value="1"/>
</dbReference>
<dbReference type="Gene3D" id="3.90.79.10">
    <property type="entry name" value="Nucleoside Triphosphate Pyrophosphohydrolase"/>
    <property type="match status" value="1"/>
</dbReference>
<organism evidence="6 7">
    <name type="scientific">Gracilibacillus xinjiangensis</name>
    <dbReference type="NCBI Taxonomy" id="1193282"/>
    <lineage>
        <taxon>Bacteria</taxon>
        <taxon>Bacillati</taxon>
        <taxon>Bacillota</taxon>
        <taxon>Bacilli</taxon>
        <taxon>Bacillales</taxon>
        <taxon>Bacillaceae</taxon>
        <taxon>Gracilibacillus</taxon>
    </lineage>
</organism>
<evidence type="ECO:0000313" key="6">
    <source>
        <dbReference type="EMBL" id="MFC4404796.1"/>
    </source>
</evidence>
<keyword evidence="3" id="KW-0460">Magnesium</keyword>
<protein>
    <submittedName>
        <fullName evidence="6">RNA deprotection pyrophosphohydrolase</fullName>
    </submittedName>
</protein>
<dbReference type="SUPFAM" id="SSF55811">
    <property type="entry name" value="Nudix"/>
    <property type="match status" value="1"/>
</dbReference>
<feature type="domain" description="Nudix hydrolase" evidence="5">
    <location>
        <begin position="11"/>
        <end position="161"/>
    </location>
</feature>
<dbReference type="InterPro" id="IPR014078">
    <property type="entry name" value="Nudix_YtkD"/>
</dbReference>
<dbReference type="PRINTS" id="PR00502">
    <property type="entry name" value="NUDIXFAMILY"/>
</dbReference>
<sequence>MRIFNDYYNNQVKLSFSDHPFDQDPKHVWVICRYRSKWLLTKHLERGLEFPGGKVERNESANEAAIREVSEETGGEIESIYYIGQYFVTGRYDQLAKNIYFANIKTIKKHSTYMETAGPVLLDELPDNIRTNELFSFIMKDDVLTYSLQFIKANSLIANPI</sequence>
<dbReference type="PANTHER" id="PTHR43222">
    <property type="entry name" value="NUDIX HYDROLASE 23"/>
    <property type="match status" value="1"/>
</dbReference>
<dbReference type="InterPro" id="IPR020084">
    <property type="entry name" value="NUDIX_hydrolase_CS"/>
</dbReference>
<keyword evidence="2 4" id="KW-0378">Hydrolase</keyword>
<evidence type="ECO:0000256" key="2">
    <source>
        <dbReference type="ARBA" id="ARBA00022801"/>
    </source>
</evidence>
<dbReference type="PANTHER" id="PTHR43222:SF2">
    <property type="entry name" value="NUDIX HYDROLASE 23, CHLOROPLASTIC"/>
    <property type="match status" value="1"/>
</dbReference>
<dbReference type="InterPro" id="IPR015797">
    <property type="entry name" value="NUDIX_hydrolase-like_dom_sf"/>
</dbReference>
<evidence type="ECO:0000313" key="7">
    <source>
        <dbReference type="Proteomes" id="UP001595882"/>
    </source>
</evidence>
<dbReference type="Pfam" id="PF00293">
    <property type="entry name" value="NUDIX"/>
    <property type="match status" value="1"/>
</dbReference>
<name>A0ABV8WY37_9BACI</name>
<evidence type="ECO:0000256" key="4">
    <source>
        <dbReference type="RuleBase" id="RU003476"/>
    </source>
</evidence>
<accession>A0ABV8WY37</accession>
<comment type="cofactor">
    <cofactor evidence="1">
        <name>Mg(2+)</name>
        <dbReference type="ChEBI" id="CHEBI:18420"/>
    </cofactor>
</comment>
<evidence type="ECO:0000256" key="3">
    <source>
        <dbReference type="ARBA" id="ARBA00022842"/>
    </source>
</evidence>
<evidence type="ECO:0000256" key="1">
    <source>
        <dbReference type="ARBA" id="ARBA00001946"/>
    </source>
</evidence>
<proteinExistence type="inferred from homology"/>
<dbReference type="Proteomes" id="UP001595882">
    <property type="component" value="Unassembled WGS sequence"/>
</dbReference>
<gene>
    <name evidence="6" type="primary">ytkD</name>
    <name evidence="6" type="ORF">ACFOY7_17130</name>
</gene>
<reference evidence="7" key="1">
    <citation type="journal article" date="2019" name="Int. J. Syst. Evol. Microbiol.">
        <title>The Global Catalogue of Microorganisms (GCM) 10K type strain sequencing project: providing services to taxonomists for standard genome sequencing and annotation.</title>
        <authorList>
            <consortium name="The Broad Institute Genomics Platform"/>
            <consortium name="The Broad Institute Genome Sequencing Center for Infectious Disease"/>
            <person name="Wu L."/>
            <person name="Ma J."/>
        </authorList>
    </citation>
    <scope>NUCLEOTIDE SEQUENCE [LARGE SCALE GENOMIC DNA]</scope>
    <source>
        <strain evidence="7">CCUG 37865</strain>
    </source>
</reference>
<evidence type="ECO:0000259" key="5">
    <source>
        <dbReference type="PROSITE" id="PS51462"/>
    </source>
</evidence>
<dbReference type="InterPro" id="IPR020476">
    <property type="entry name" value="Nudix_hydrolase"/>
</dbReference>